<dbReference type="PANTHER" id="PTHR38705:SF1">
    <property type="entry name" value="PROTEIN RDS1"/>
    <property type="match status" value="1"/>
</dbReference>
<reference evidence="2" key="1">
    <citation type="submission" date="2023-02" db="EMBL/GenBank/DDBJ databases">
        <title>Identification and recombinant expression of a fungal hydrolase from Papiliotrema laurentii that hydrolyzes apple cutin and clears colloidal polyester polyurethane.</title>
        <authorList>
            <consortium name="DOE Joint Genome Institute"/>
            <person name="Roman V.A."/>
            <person name="Bojanowski C."/>
            <person name="Crable B.R."/>
            <person name="Wagner D.N."/>
            <person name="Hung C.S."/>
            <person name="Nadeau L.J."/>
            <person name="Schratz L."/>
            <person name="Haridas S."/>
            <person name="Pangilinan J."/>
            <person name="Lipzen A."/>
            <person name="Na H."/>
            <person name="Yan M."/>
            <person name="Ng V."/>
            <person name="Grigoriev I.V."/>
            <person name="Spatafora J.W."/>
            <person name="Barlow D."/>
            <person name="Biffinger J."/>
            <person name="Kelley-Loughnane N."/>
            <person name="Varaljay V.A."/>
            <person name="Crookes-Goodson W.J."/>
        </authorList>
    </citation>
    <scope>NUCLEOTIDE SEQUENCE</scope>
    <source>
        <strain evidence="2">5307AH</strain>
    </source>
</reference>
<feature type="signal peptide" evidence="1">
    <location>
        <begin position="1"/>
        <end position="21"/>
    </location>
</feature>
<keyword evidence="1" id="KW-0732">Signal</keyword>
<dbReference type="Pfam" id="PF13668">
    <property type="entry name" value="Ferritin_2"/>
    <property type="match status" value="1"/>
</dbReference>
<protein>
    <submittedName>
        <fullName evidence="2">Rds1 protein</fullName>
    </submittedName>
</protein>
<proteinExistence type="predicted"/>
<dbReference type="Proteomes" id="UP001182556">
    <property type="component" value="Unassembled WGS sequence"/>
</dbReference>
<evidence type="ECO:0000256" key="1">
    <source>
        <dbReference type="SAM" id="SignalP"/>
    </source>
</evidence>
<keyword evidence="3" id="KW-1185">Reference proteome</keyword>
<sequence length="368" mass="40700">MLALKSLLAVLPFFFGQGVAAAPAPIPSGGVGVRANDTPPVYGAMTDFDYQSFLLGLNQEWIELDLFNYGVARFSAEEFASAGLNADDVSLIQFMANQEIGHAQLLTNIIENGGHTPALQCEYKYDFDNVRDFVNFCQRLTRWGESGVYGFLAHLDARDAATLLTQSITTEARQQMTFRQFSGAHPFPVYFETGISQSMAWSLLSRYIVSCPAQNPRIEWPIFPWLSVTNEPSLLVDGYNAAITHNRTSLTEPGRKVEFSWEAPGKTVSYNNSYNTSIGGLINATQPSFVAFINQLNVTYAPLNVTGENTGFAYQPGGTVFENTNQEYQTIINGTSFVALTDTDLYVTPYNLSLLNDHIFAWGLYQAN</sequence>
<evidence type="ECO:0000313" key="3">
    <source>
        <dbReference type="Proteomes" id="UP001182556"/>
    </source>
</evidence>
<evidence type="ECO:0000313" key="2">
    <source>
        <dbReference type="EMBL" id="KAK1923366.1"/>
    </source>
</evidence>
<dbReference type="PANTHER" id="PTHR38705">
    <property type="entry name" value="PROTEIN RDS1"/>
    <property type="match status" value="1"/>
</dbReference>
<dbReference type="EMBL" id="JAODAN010000006">
    <property type="protein sequence ID" value="KAK1923366.1"/>
    <property type="molecule type" value="Genomic_DNA"/>
</dbReference>
<accession>A0AAD9FPC0</accession>
<comment type="caution">
    <text evidence="2">The sequence shown here is derived from an EMBL/GenBank/DDBJ whole genome shotgun (WGS) entry which is preliminary data.</text>
</comment>
<dbReference type="AlphaFoldDB" id="A0AAD9FPC0"/>
<feature type="chain" id="PRO_5042168978" evidence="1">
    <location>
        <begin position="22"/>
        <end position="368"/>
    </location>
</feature>
<name>A0AAD9FPC0_PAPLA</name>
<dbReference type="InterPro" id="IPR039254">
    <property type="entry name" value="Rds1"/>
</dbReference>
<organism evidence="2 3">
    <name type="scientific">Papiliotrema laurentii</name>
    <name type="common">Cryptococcus laurentii</name>
    <dbReference type="NCBI Taxonomy" id="5418"/>
    <lineage>
        <taxon>Eukaryota</taxon>
        <taxon>Fungi</taxon>
        <taxon>Dikarya</taxon>
        <taxon>Basidiomycota</taxon>
        <taxon>Agaricomycotina</taxon>
        <taxon>Tremellomycetes</taxon>
        <taxon>Tremellales</taxon>
        <taxon>Rhynchogastremaceae</taxon>
        <taxon>Papiliotrema</taxon>
    </lineage>
</organism>
<gene>
    <name evidence="2" type="ORF">DB88DRAFT_490927</name>
</gene>